<dbReference type="GO" id="GO:0016757">
    <property type="term" value="F:glycosyltransferase activity"/>
    <property type="evidence" value="ECO:0007669"/>
    <property type="project" value="UniProtKB-ARBA"/>
</dbReference>
<dbReference type="Gene3D" id="3.40.50.2000">
    <property type="entry name" value="Glycogen Phosphorylase B"/>
    <property type="match status" value="2"/>
</dbReference>
<dbReference type="SUPFAM" id="SSF53756">
    <property type="entry name" value="UDP-Glycosyltransferase/glycogen phosphorylase"/>
    <property type="match status" value="1"/>
</dbReference>
<dbReference type="Proteomes" id="UP000058074">
    <property type="component" value="Chromosome"/>
</dbReference>
<name>A0A0N9V3F3_SPHMC</name>
<protein>
    <recommendedName>
        <fullName evidence="1">Glycosyltransferase subfamily 4-like N-terminal domain-containing protein</fullName>
    </recommendedName>
</protein>
<feature type="domain" description="Glycosyltransferase subfamily 4-like N-terminal" evidence="1">
    <location>
        <begin position="33"/>
        <end position="186"/>
    </location>
</feature>
<dbReference type="KEGG" id="smag:AN936_18620"/>
<evidence type="ECO:0000313" key="3">
    <source>
        <dbReference type="Proteomes" id="UP000058074"/>
    </source>
</evidence>
<dbReference type="CDD" id="cd03794">
    <property type="entry name" value="GT4_WbuB-like"/>
    <property type="match status" value="1"/>
</dbReference>
<evidence type="ECO:0000259" key="1">
    <source>
        <dbReference type="Pfam" id="PF13439"/>
    </source>
</evidence>
<dbReference type="EMBL" id="CP012700">
    <property type="protein sequence ID" value="ALH82289.1"/>
    <property type="molecule type" value="Genomic_DNA"/>
</dbReference>
<organism evidence="2 3">
    <name type="scientific">Sphingopyxis macrogoltabida</name>
    <name type="common">Sphingomonas macrogoltabidus</name>
    <dbReference type="NCBI Taxonomy" id="33050"/>
    <lineage>
        <taxon>Bacteria</taxon>
        <taxon>Pseudomonadati</taxon>
        <taxon>Pseudomonadota</taxon>
        <taxon>Alphaproteobacteria</taxon>
        <taxon>Sphingomonadales</taxon>
        <taxon>Sphingomonadaceae</taxon>
        <taxon>Sphingopyxis</taxon>
    </lineage>
</organism>
<dbReference type="AlphaFoldDB" id="A0A0N9V3F3"/>
<dbReference type="OrthoDB" id="185319at2"/>
<dbReference type="RefSeq" id="WP_054589352.1">
    <property type="nucleotide sequence ID" value="NZ_CP012700.1"/>
</dbReference>
<proteinExistence type="predicted"/>
<evidence type="ECO:0000313" key="2">
    <source>
        <dbReference type="EMBL" id="ALH82289.1"/>
    </source>
</evidence>
<accession>A0A0N9V3F3</accession>
<sequence length="387" mass="42554">MDCAHSLSPRPGAKVVAVSEYTERAQNSTGYFWYQATEYLRAAGISVHLASYTREMTPRVRSSVLLRLCLKLLISLRLAMKVARSARRGDVVFSGTNPEILLPMLVMLKPLLGFRLCVLVHDVFPENLGPAGVLKSSDRAYALLSALYRWIYGRFDATIVIGRDMQKLVDLKAGNNRSTFVHNWVDQGDVQPLDRLASGLIASLGWQDHVVFQFYGNMGRLQGIDGLLRGIERVQAHNAAFLFVGSGVMQGDIEQFCAAHPRSHYVRSQAGLDRSTLLATCDVALVCLQPGMFGLGVPSKAYFSLAADRPLLAIMDEGSEIALMVQEHRLGWTCIANDPDGIAATIDAICGAPLPIPRGRCRALMETSFSAETALDRLTRRIEEMLA</sequence>
<gene>
    <name evidence="2" type="ORF">AN936_18620</name>
</gene>
<dbReference type="Pfam" id="PF13439">
    <property type="entry name" value="Glyco_transf_4"/>
    <property type="match status" value="1"/>
</dbReference>
<dbReference type="InterPro" id="IPR028098">
    <property type="entry name" value="Glyco_trans_4-like_N"/>
</dbReference>
<dbReference type="PATRIC" id="fig|33050.5.peg.3865"/>
<reference evidence="2 3" key="1">
    <citation type="journal article" date="2015" name="Genome Announc.">
        <title>Complete Genome Sequence of Polypropylene Glycol- and Polyethylene Glycol-Degrading Sphingopyxis macrogoltabida Strain EY-1.</title>
        <authorList>
            <person name="Ohtsubo Y."/>
            <person name="Nagata Y."/>
            <person name="Numata M."/>
            <person name="Tsuchikane K."/>
            <person name="Hosoyama A."/>
            <person name="Yamazoe A."/>
            <person name="Tsuda M."/>
            <person name="Fujita N."/>
            <person name="Kawai F."/>
        </authorList>
    </citation>
    <scope>NUCLEOTIDE SEQUENCE [LARGE SCALE GENOMIC DNA]</scope>
    <source>
        <strain evidence="2 3">EY-1</strain>
    </source>
</reference>